<proteinExistence type="predicted"/>
<reference evidence="2 5" key="2">
    <citation type="submission" date="2020-04" db="EMBL/GenBank/DDBJ databases">
        <authorList>
            <person name="De Canck E."/>
        </authorList>
    </citation>
    <scope>NUCLEOTIDE SEQUENCE [LARGE SCALE GENOMIC DNA]</scope>
    <source>
        <strain evidence="2 5">LMG 27174</strain>
    </source>
</reference>
<keyword evidence="4" id="KW-1185">Reference proteome</keyword>
<evidence type="ECO:0000256" key="1">
    <source>
        <dbReference type="SAM" id="MobiDB-lite"/>
    </source>
</evidence>
<sequence length="65" mass="6977">MDSKVSGMKKRNKTAGAYSGIPGDDMREPALRAEIRARGGFIGGQPLAAAMRGEPRGVPELVRYM</sequence>
<organism evidence="2 5">
    <name type="scientific">Paraburkholderia rhynchosiae</name>
    <dbReference type="NCBI Taxonomy" id="487049"/>
    <lineage>
        <taxon>Bacteria</taxon>
        <taxon>Pseudomonadati</taxon>
        <taxon>Pseudomonadota</taxon>
        <taxon>Betaproteobacteria</taxon>
        <taxon>Burkholderiales</taxon>
        <taxon>Burkholderiaceae</taxon>
        <taxon>Paraburkholderia</taxon>
    </lineage>
</organism>
<accession>A0A2N7WRM7</accession>
<evidence type="ECO:0000313" key="4">
    <source>
        <dbReference type="Proteomes" id="UP000235659"/>
    </source>
</evidence>
<dbReference type="Proteomes" id="UP000235659">
    <property type="component" value="Unassembled WGS sequence"/>
</dbReference>
<name>A0A2N7WRM7_9BURK</name>
<reference evidence="3 4" key="1">
    <citation type="submission" date="2018-01" db="EMBL/GenBank/DDBJ databases">
        <title>Whole genome analyses suggest that Burkholderia sensu lato contains two further novel genera in the rhizoxinica-symbiotica group Mycetohabitans gen. nov., and Trinickia gen. nov.: implications for the evolution of diazotrophy and nodulation in the Burkholderiaceae.</title>
        <authorList>
            <person name="Estrada-de los Santos P."/>
            <person name="Palmer M."/>
            <person name="Chavez-Ramirez B."/>
            <person name="Beukes C."/>
            <person name="Steenkamp E.T."/>
            <person name="Hirsch A.M."/>
            <person name="Manyaka P."/>
            <person name="Maluk M."/>
            <person name="Lafos M."/>
            <person name="Crook M."/>
            <person name="Gross E."/>
            <person name="Simon M.F."/>
            <person name="Bueno dos Reis Junior F."/>
            <person name="Poole P.S."/>
            <person name="Venter S.N."/>
            <person name="James E.K."/>
        </authorList>
    </citation>
    <scope>NUCLEOTIDE SEQUENCE [LARGE SCALE GENOMIC DNA]</scope>
    <source>
        <strain evidence="3 4">WSM 3937</strain>
    </source>
</reference>
<dbReference type="EMBL" id="PNXY01000005">
    <property type="protein sequence ID" value="PMS31992.1"/>
    <property type="molecule type" value="Genomic_DNA"/>
</dbReference>
<feature type="region of interest" description="Disordered" evidence="1">
    <location>
        <begin position="1"/>
        <end position="26"/>
    </location>
</feature>
<gene>
    <name evidence="3" type="ORF">C0Z16_09495</name>
    <name evidence="2" type="ORF">LMG27174_00967</name>
</gene>
<evidence type="ECO:0000313" key="5">
    <source>
        <dbReference type="Proteomes" id="UP000494205"/>
    </source>
</evidence>
<protein>
    <submittedName>
        <fullName evidence="3">Prephenate dehydrogenase</fullName>
    </submittedName>
</protein>
<dbReference type="AlphaFoldDB" id="A0A2N7WRM7"/>
<dbReference type="Proteomes" id="UP000494205">
    <property type="component" value="Unassembled WGS sequence"/>
</dbReference>
<evidence type="ECO:0000313" key="3">
    <source>
        <dbReference type="EMBL" id="PMS31992.1"/>
    </source>
</evidence>
<evidence type="ECO:0000313" key="2">
    <source>
        <dbReference type="EMBL" id="CAB3648174.1"/>
    </source>
</evidence>
<dbReference type="EMBL" id="CADIJZ010000003">
    <property type="protein sequence ID" value="CAB3648174.1"/>
    <property type="molecule type" value="Genomic_DNA"/>
</dbReference>
<dbReference type="OrthoDB" id="9111225at2"/>